<accession>A0A2S0L5K4</accession>
<proteinExistence type="predicted"/>
<dbReference type="RefSeq" id="WP_106057626.1">
    <property type="nucleotide sequence ID" value="NZ_CP027228.1"/>
</dbReference>
<dbReference type="AlphaFoldDB" id="A0A2S0L5K4"/>
<dbReference type="EMBL" id="CP027228">
    <property type="protein sequence ID" value="AVM48571.1"/>
    <property type="molecule type" value="Genomic_DNA"/>
</dbReference>
<dbReference type="GeneID" id="78391971"/>
<sequence>MRLNPDCMRDVLLVVEEHLPLNDSLPMTDLISLLPNYSEDELTYTCLKLKEGGFLKIFDFPVNRGFIVNEIQQLTYEGHQFLENIRNQSTWETVKQKLSFLGSSSVQAIMSVASQVIIEKLKS</sequence>
<reference evidence="2" key="1">
    <citation type="submission" date="2018-02" db="EMBL/GenBank/DDBJ databases">
        <authorList>
            <person name="Holder M.E."/>
            <person name="Ajami N.J."/>
            <person name="Petrosino J.F."/>
        </authorList>
    </citation>
    <scope>NUCLEOTIDE SEQUENCE [LARGE SCALE GENOMIC DNA]</scope>
    <source>
        <strain evidence="2">CCUG 47132</strain>
    </source>
</reference>
<dbReference type="InterPro" id="IPR019650">
    <property type="entry name" value="DUF2513"/>
</dbReference>
<evidence type="ECO:0000313" key="2">
    <source>
        <dbReference type="Proteomes" id="UP000237883"/>
    </source>
</evidence>
<name>A0A2S0L5K4_9FIRM</name>
<gene>
    <name evidence="1" type="ORF">C5Q96_06805</name>
</gene>
<dbReference type="OrthoDB" id="6960201at2"/>
<dbReference type="Pfam" id="PF10711">
    <property type="entry name" value="DUF2513"/>
    <property type="match status" value="1"/>
</dbReference>
<dbReference type="Proteomes" id="UP000237883">
    <property type="component" value="Chromosome"/>
</dbReference>
<dbReference type="KEGG" id="mdv:C5Q96_06805"/>
<protein>
    <recommendedName>
        <fullName evidence="3">DUF2513 domain-containing protein</fullName>
    </recommendedName>
</protein>
<keyword evidence="2" id="KW-1185">Reference proteome</keyword>
<evidence type="ECO:0000313" key="1">
    <source>
        <dbReference type="EMBL" id="AVM48571.1"/>
    </source>
</evidence>
<organism evidence="1 2">
    <name type="scientific">Mogibacterium diversum</name>
    <dbReference type="NCBI Taxonomy" id="114527"/>
    <lineage>
        <taxon>Bacteria</taxon>
        <taxon>Bacillati</taxon>
        <taxon>Bacillota</taxon>
        <taxon>Clostridia</taxon>
        <taxon>Peptostreptococcales</taxon>
        <taxon>Anaerovoracaceae</taxon>
        <taxon>Mogibacterium</taxon>
    </lineage>
</organism>
<evidence type="ECO:0008006" key="3">
    <source>
        <dbReference type="Google" id="ProtNLM"/>
    </source>
</evidence>